<evidence type="ECO:0000256" key="5">
    <source>
        <dbReference type="SAM" id="MobiDB-lite"/>
    </source>
</evidence>
<dbReference type="PANTHER" id="PTHR12059">
    <property type="entry name" value="RIBOSOMAL PROTEIN L23-RELATED"/>
    <property type="match status" value="1"/>
</dbReference>
<comment type="similarity">
    <text evidence="1">Belongs to the universal ribosomal protein uL23 family.</text>
</comment>
<keyword evidence="3" id="KW-0687">Ribonucleoprotein</keyword>
<comment type="caution">
    <text evidence="6">The sequence shown here is derived from an EMBL/GenBank/DDBJ whole genome shotgun (WGS) entry which is preliminary data.</text>
</comment>
<name>A0A9D4U3B7_ADICA</name>
<dbReference type="OrthoDB" id="275582at2759"/>
<keyword evidence="7" id="KW-1185">Reference proteome</keyword>
<evidence type="ECO:0000256" key="2">
    <source>
        <dbReference type="ARBA" id="ARBA00022980"/>
    </source>
</evidence>
<proteinExistence type="inferred from homology"/>
<dbReference type="SUPFAM" id="SSF54189">
    <property type="entry name" value="Ribosomal proteins S24e, L23 and L15e"/>
    <property type="match status" value="1"/>
</dbReference>
<dbReference type="Proteomes" id="UP000886520">
    <property type="component" value="Chromosome 25"/>
</dbReference>
<sequence length="138" mass="16002">LAQRVVHLVNLPLRLNLPSRRENITEFSLRTVPNATKIEIKRVLQSVYGLKVSKVNTLNYDGKRKRRAGGWMATTAPYKKAYVILQEPVSLPENLFPFNMFDKLKQAQDKDKVEIAEKRKEMRPRRNSSNANAVARRR</sequence>
<evidence type="ECO:0000256" key="3">
    <source>
        <dbReference type="ARBA" id="ARBA00023274"/>
    </source>
</evidence>
<dbReference type="AlphaFoldDB" id="A0A9D4U3B7"/>
<feature type="region of interest" description="Disordered" evidence="5">
    <location>
        <begin position="115"/>
        <end position="138"/>
    </location>
</feature>
<organism evidence="6 7">
    <name type="scientific">Adiantum capillus-veneris</name>
    <name type="common">Maidenhair fern</name>
    <dbReference type="NCBI Taxonomy" id="13818"/>
    <lineage>
        <taxon>Eukaryota</taxon>
        <taxon>Viridiplantae</taxon>
        <taxon>Streptophyta</taxon>
        <taxon>Embryophyta</taxon>
        <taxon>Tracheophyta</taxon>
        <taxon>Polypodiopsida</taxon>
        <taxon>Polypodiidae</taxon>
        <taxon>Polypodiales</taxon>
        <taxon>Pteridineae</taxon>
        <taxon>Pteridaceae</taxon>
        <taxon>Vittarioideae</taxon>
        <taxon>Adiantum</taxon>
    </lineage>
</organism>
<evidence type="ECO:0000256" key="1">
    <source>
        <dbReference type="ARBA" id="ARBA00006700"/>
    </source>
</evidence>
<evidence type="ECO:0000256" key="4">
    <source>
        <dbReference type="ARBA" id="ARBA00039977"/>
    </source>
</evidence>
<dbReference type="EMBL" id="JABFUD020000025">
    <property type="protein sequence ID" value="KAI5059446.1"/>
    <property type="molecule type" value="Genomic_DNA"/>
</dbReference>
<dbReference type="InterPro" id="IPR012678">
    <property type="entry name" value="Ribosomal_uL23/eL15/eS24_sf"/>
</dbReference>
<evidence type="ECO:0000313" key="6">
    <source>
        <dbReference type="EMBL" id="KAI5059446.1"/>
    </source>
</evidence>
<evidence type="ECO:0000313" key="7">
    <source>
        <dbReference type="Proteomes" id="UP000886520"/>
    </source>
</evidence>
<dbReference type="InterPro" id="IPR012677">
    <property type="entry name" value="Nucleotide-bd_a/b_plait_sf"/>
</dbReference>
<gene>
    <name evidence="6" type="ORF">GOP47_0025765</name>
</gene>
<accession>A0A9D4U3B7</accession>
<dbReference type="GO" id="GO:0032543">
    <property type="term" value="P:mitochondrial translation"/>
    <property type="evidence" value="ECO:0007669"/>
    <property type="project" value="TreeGrafter"/>
</dbReference>
<dbReference type="GO" id="GO:0005762">
    <property type="term" value="C:mitochondrial large ribosomal subunit"/>
    <property type="evidence" value="ECO:0007669"/>
    <property type="project" value="TreeGrafter"/>
</dbReference>
<dbReference type="Gene3D" id="3.30.70.330">
    <property type="match status" value="1"/>
</dbReference>
<feature type="non-terminal residue" evidence="6">
    <location>
        <position position="138"/>
    </location>
</feature>
<dbReference type="GO" id="GO:0003735">
    <property type="term" value="F:structural constituent of ribosome"/>
    <property type="evidence" value="ECO:0007669"/>
    <property type="project" value="InterPro"/>
</dbReference>
<keyword evidence="2" id="KW-0689">Ribosomal protein</keyword>
<dbReference type="PANTHER" id="PTHR12059:SF5">
    <property type="entry name" value="LARGE RIBOSOMAL SUBUNIT PROTEIN UL23M"/>
    <property type="match status" value="1"/>
</dbReference>
<dbReference type="Pfam" id="PF00276">
    <property type="entry name" value="Ribosomal_L23"/>
    <property type="match status" value="1"/>
</dbReference>
<dbReference type="InterPro" id="IPR013025">
    <property type="entry name" value="Ribosomal_uL23-like"/>
</dbReference>
<reference evidence="6" key="1">
    <citation type="submission" date="2021-01" db="EMBL/GenBank/DDBJ databases">
        <title>Adiantum capillus-veneris genome.</title>
        <authorList>
            <person name="Fang Y."/>
            <person name="Liao Q."/>
        </authorList>
    </citation>
    <scope>NUCLEOTIDE SEQUENCE</scope>
    <source>
        <strain evidence="6">H3</strain>
        <tissue evidence="6">Leaf</tissue>
    </source>
</reference>
<protein>
    <recommendedName>
        <fullName evidence="4">Large ribosomal subunit protein uL23m</fullName>
    </recommendedName>
</protein>